<evidence type="ECO:0000256" key="5">
    <source>
        <dbReference type="ARBA" id="ARBA00029447"/>
    </source>
</evidence>
<dbReference type="CDD" id="cd11386">
    <property type="entry name" value="MCP_signal"/>
    <property type="match status" value="1"/>
</dbReference>
<dbReference type="SUPFAM" id="SSF58104">
    <property type="entry name" value="Methyl-accepting chemotaxis protein (MCP) signaling domain"/>
    <property type="match status" value="1"/>
</dbReference>
<feature type="domain" description="Methyl-accepting transducer" evidence="8">
    <location>
        <begin position="284"/>
        <end position="520"/>
    </location>
</feature>
<dbReference type="GO" id="GO:0006935">
    <property type="term" value="P:chemotaxis"/>
    <property type="evidence" value="ECO:0007669"/>
    <property type="project" value="InterPro"/>
</dbReference>
<comment type="subcellular location">
    <subcellularLocation>
        <location evidence="1">Cell membrane</location>
    </subcellularLocation>
</comment>
<name>A0A6L3V1W4_9BACI</name>
<dbReference type="Gene3D" id="6.10.340.10">
    <property type="match status" value="1"/>
</dbReference>
<protein>
    <submittedName>
        <fullName evidence="10">Methyl-accepting chemotaxis protein</fullName>
    </submittedName>
</protein>
<dbReference type="GO" id="GO:0007165">
    <property type="term" value="P:signal transduction"/>
    <property type="evidence" value="ECO:0007669"/>
    <property type="project" value="UniProtKB-KW"/>
</dbReference>
<dbReference type="FunFam" id="1.10.287.950:FF:000001">
    <property type="entry name" value="Methyl-accepting chemotaxis sensory transducer"/>
    <property type="match status" value="1"/>
</dbReference>
<evidence type="ECO:0000256" key="7">
    <source>
        <dbReference type="SAM" id="Phobius"/>
    </source>
</evidence>
<dbReference type="GO" id="GO:0004888">
    <property type="term" value="F:transmembrane signaling receptor activity"/>
    <property type="evidence" value="ECO:0007669"/>
    <property type="project" value="InterPro"/>
</dbReference>
<dbReference type="CDD" id="cd06225">
    <property type="entry name" value="HAMP"/>
    <property type="match status" value="1"/>
</dbReference>
<dbReference type="AlphaFoldDB" id="A0A6L3V1W4"/>
<evidence type="ECO:0000256" key="4">
    <source>
        <dbReference type="ARBA" id="ARBA00023224"/>
    </source>
</evidence>
<dbReference type="InterPro" id="IPR024478">
    <property type="entry name" value="HlyB_4HB_MCP"/>
</dbReference>
<feature type="transmembrane region" description="Helical" evidence="7">
    <location>
        <begin position="12"/>
        <end position="35"/>
    </location>
</feature>
<dbReference type="SMART" id="SM00283">
    <property type="entry name" value="MA"/>
    <property type="match status" value="1"/>
</dbReference>
<keyword evidence="7" id="KW-0812">Transmembrane</keyword>
<comment type="caution">
    <text evidence="10">The sequence shown here is derived from an EMBL/GenBank/DDBJ whole genome shotgun (WGS) entry which is preliminary data.</text>
</comment>
<dbReference type="EMBL" id="WBOS01000016">
    <property type="protein sequence ID" value="KAB2329959.1"/>
    <property type="molecule type" value="Genomic_DNA"/>
</dbReference>
<reference evidence="10 11" key="1">
    <citation type="journal article" date="2016" name="Antonie Van Leeuwenhoek">
        <title>Bacillus depressus sp. nov., isolated from soil of a sunflower field.</title>
        <authorList>
            <person name="Wei X."/>
            <person name="Xin D."/>
            <person name="Xin Y."/>
            <person name="Zhang H."/>
            <person name="Wang T."/>
            <person name="Zhang J."/>
        </authorList>
    </citation>
    <scope>NUCLEOTIDE SEQUENCE [LARGE SCALE GENOMIC DNA]</scope>
    <source>
        <strain evidence="10 11">BZ1</strain>
    </source>
</reference>
<sequence length="570" mass="61457">MKLIKNFKIKNKLFVLVSTAIIFLISISAIGYIYMSQMSANTKEMYTDRLIPIKNINLIRNNNRALDSFVLELMITNDRAKQVDLETKINERFDQNNQLMNEYEATGLDAASKQNFNHLQEHLHAYEKELQTIVDLALAGKSDEAYSLYSTKLNSVKVAVSGYSDVISDSNIKASENLNKANADKKNQATMIMLFVSLLAAVFFTGMGLVIIKLITSPMKEIQSLMAKAEKGDFTIRGSVQSKDELGLLSESFNSMVNGIQGLIQQVTQTSEHVASAAEQLTASTEMTNKATEHIASTIQELAAGTDQQVQSVGGTKKVINEMSASVRHIAQNAHSASDKALVTSEKALEGNETISNVIHQMNSINQTVSLLGDTIRGLGERSKEIGSIIKVITDISAQTNLLALNAAIEAARAGEHGRGFAVVAAEVRKLAEQSAGSAQKIAALITSIQSETQSAIFSMEQAYEEVNEGIGIVNTAGESFEEIQSSVKEVATEILDVSSAVQQMAASSEQILDAINIVNEVAAAAVTGTVEVSSATEEQLASMEEIAASSMALSKVAEELKSLIGEFKV</sequence>
<dbReference type="Proteomes" id="UP000481030">
    <property type="component" value="Unassembled WGS sequence"/>
</dbReference>
<proteinExistence type="inferred from homology"/>
<dbReference type="PROSITE" id="PS50885">
    <property type="entry name" value="HAMP"/>
    <property type="match status" value="1"/>
</dbReference>
<dbReference type="PRINTS" id="PR00260">
    <property type="entry name" value="CHEMTRNSDUCR"/>
</dbReference>
<keyword evidence="7" id="KW-1133">Transmembrane helix</keyword>
<evidence type="ECO:0000256" key="1">
    <source>
        <dbReference type="ARBA" id="ARBA00004236"/>
    </source>
</evidence>
<evidence type="ECO:0000313" key="10">
    <source>
        <dbReference type="EMBL" id="KAB2329959.1"/>
    </source>
</evidence>
<evidence type="ECO:0000259" key="9">
    <source>
        <dbReference type="PROSITE" id="PS50885"/>
    </source>
</evidence>
<evidence type="ECO:0000256" key="3">
    <source>
        <dbReference type="ARBA" id="ARBA00023136"/>
    </source>
</evidence>
<dbReference type="PANTHER" id="PTHR32089">
    <property type="entry name" value="METHYL-ACCEPTING CHEMOTAXIS PROTEIN MCPB"/>
    <property type="match status" value="1"/>
</dbReference>
<dbReference type="GO" id="GO:0005886">
    <property type="term" value="C:plasma membrane"/>
    <property type="evidence" value="ECO:0007669"/>
    <property type="project" value="UniProtKB-SubCell"/>
</dbReference>
<dbReference type="Pfam" id="PF00672">
    <property type="entry name" value="HAMP"/>
    <property type="match status" value="1"/>
</dbReference>
<gene>
    <name evidence="10" type="ORF">F7731_21080</name>
</gene>
<dbReference type="InterPro" id="IPR004089">
    <property type="entry name" value="MCPsignal_dom"/>
</dbReference>
<dbReference type="PROSITE" id="PS50111">
    <property type="entry name" value="CHEMOTAXIS_TRANSDUC_2"/>
    <property type="match status" value="1"/>
</dbReference>
<keyword evidence="11" id="KW-1185">Reference proteome</keyword>
<evidence type="ECO:0000256" key="6">
    <source>
        <dbReference type="PROSITE-ProRule" id="PRU00284"/>
    </source>
</evidence>
<dbReference type="RefSeq" id="WP_151536773.1">
    <property type="nucleotide sequence ID" value="NZ_WBOS01000016.1"/>
</dbReference>
<accession>A0A6L3V1W4</accession>
<evidence type="ECO:0000259" key="8">
    <source>
        <dbReference type="PROSITE" id="PS50111"/>
    </source>
</evidence>
<keyword evidence="4 6" id="KW-0807">Transducer</keyword>
<dbReference type="Pfam" id="PF12729">
    <property type="entry name" value="4HB_MCP_1"/>
    <property type="match status" value="1"/>
</dbReference>
<dbReference type="Pfam" id="PF00015">
    <property type="entry name" value="MCPsignal"/>
    <property type="match status" value="1"/>
</dbReference>
<keyword evidence="3 7" id="KW-0472">Membrane</keyword>
<evidence type="ECO:0000313" key="11">
    <source>
        <dbReference type="Proteomes" id="UP000481030"/>
    </source>
</evidence>
<evidence type="ECO:0000256" key="2">
    <source>
        <dbReference type="ARBA" id="ARBA00022475"/>
    </source>
</evidence>
<dbReference type="InterPro" id="IPR004090">
    <property type="entry name" value="Chemotax_Me-accpt_rcpt"/>
</dbReference>
<dbReference type="SMART" id="SM00304">
    <property type="entry name" value="HAMP"/>
    <property type="match status" value="1"/>
</dbReference>
<organism evidence="10 11">
    <name type="scientific">Cytobacillus depressus</name>
    <dbReference type="NCBI Taxonomy" id="1602942"/>
    <lineage>
        <taxon>Bacteria</taxon>
        <taxon>Bacillati</taxon>
        <taxon>Bacillota</taxon>
        <taxon>Bacilli</taxon>
        <taxon>Bacillales</taxon>
        <taxon>Bacillaceae</taxon>
        <taxon>Cytobacillus</taxon>
    </lineage>
</organism>
<dbReference type="InterPro" id="IPR003660">
    <property type="entry name" value="HAMP_dom"/>
</dbReference>
<dbReference type="PANTHER" id="PTHR32089:SF112">
    <property type="entry name" value="LYSOZYME-LIKE PROTEIN-RELATED"/>
    <property type="match status" value="1"/>
</dbReference>
<dbReference type="Gene3D" id="1.10.287.950">
    <property type="entry name" value="Methyl-accepting chemotaxis protein"/>
    <property type="match status" value="1"/>
</dbReference>
<keyword evidence="2" id="KW-1003">Cell membrane</keyword>
<dbReference type="OrthoDB" id="358716at2"/>
<feature type="domain" description="HAMP" evidence="9">
    <location>
        <begin position="213"/>
        <end position="265"/>
    </location>
</feature>
<feature type="transmembrane region" description="Helical" evidence="7">
    <location>
        <begin position="191"/>
        <end position="216"/>
    </location>
</feature>
<comment type="similarity">
    <text evidence="5">Belongs to the methyl-accepting chemotaxis (MCP) protein family.</text>
</comment>